<dbReference type="RefSeq" id="WP_143420437.1">
    <property type="nucleotide sequence ID" value="NZ_FZNQ01000021.1"/>
</dbReference>
<keyword evidence="2" id="KW-1185">Reference proteome</keyword>
<name>A0A238XQE5_HALVU</name>
<protein>
    <submittedName>
        <fullName evidence="1">Uncharacterized protein</fullName>
    </submittedName>
</protein>
<sequence>MVPNSGEFVCYFPTGVTIEQPGVERSLVDEFNRYRSDTLRDVLQIVNQVQAGDIGEGPLISGIGYWGTEHDLNEPIEYGNDKYCRVFAPHLGHGFDVYERELITNVIAATDAGLSKPELPAAQIHDISLESVWLRPDLHMGISILFGVDQPQNAGSDMDDQNTPSEYMSKAGDWVVEHKDEILASLLSGSALQAAGYFMDDGRHTESADKDFKRE</sequence>
<proteinExistence type="predicted"/>
<dbReference type="AlphaFoldDB" id="A0A238XQE5"/>
<gene>
    <name evidence="1" type="ORF">SAMN06264855_12146</name>
</gene>
<organism evidence="1 2">
    <name type="scientific">Halorubrum vacuolatum</name>
    <name type="common">Natronobacterium vacuolatum</name>
    <dbReference type="NCBI Taxonomy" id="63740"/>
    <lineage>
        <taxon>Archaea</taxon>
        <taxon>Methanobacteriati</taxon>
        <taxon>Methanobacteriota</taxon>
        <taxon>Stenosarchaea group</taxon>
        <taxon>Halobacteria</taxon>
        <taxon>Halobacteriales</taxon>
        <taxon>Haloferacaceae</taxon>
        <taxon>Halorubrum</taxon>
    </lineage>
</organism>
<accession>A0A238XQE5</accession>
<dbReference type="EMBL" id="FZNQ01000021">
    <property type="protein sequence ID" value="SNR61256.1"/>
    <property type="molecule type" value="Genomic_DNA"/>
</dbReference>
<dbReference type="Proteomes" id="UP000198397">
    <property type="component" value="Unassembled WGS sequence"/>
</dbReference>
<evidence type="ECO:0000313" key="1">
    <source>
        <dbReference type="EMBL" id="SNR61256.1"/>
    </source>
</evidence>
<evidence type="ECO:0000313" key="2">
    <source>
        <dbReference type="Proteomes" id="UP000198397"/>
    </source>
</evidence>
<reference evidence="1 2" key="1">
    <citation type="submission" date="2017-06" db="EMBL/GenBank/DDBJ databases">
        <authorList>
            <person name="Kim H.J."/>
            <person name="Triplett B.A."/>
        </authorList>
    </citation>
    <scope>NUCLEOTIDE SEQUENCE [LARGE SCALE GENOMIC DNA]</scope>
    <source>
        <strain evidence="1 2">DSM 8800</strain>
    </source>
</reference>